<feature type="region of interest" description="Disordered" evidence="9">
    <location>
        <begin position="403"/>
        <end position="514"/>
    </location>
</feature>
<dbReference type="InterPro" id="IPR047215">
    <property type="entry name" value="Galactose_mutarotase-like"/>
</dbReference>
<accession>A0A6I9W9P9</accession>
<protein>
    <recommendedName>
        <fullName evidence="4">Galactose mutarotase</fullName>
    </recommendedName>
    <alternativeName>
        <fullName evidence="7">Aldose 1-epimerase</fullName>
    </alternativeName>
</protein>
<dbReference type="InParanoid" id="A0A6I9W9P9"/>
<comment type="pathway">
    <text evidence="2">Carbohydrate metabolism; galactose metabolism.</text>
</comment>
<dbReference type="CDD" id="cd09019">
    <property type="entry name" value="galactose_mutarotase_like"/>
    <property type="match status" value="1"/>
</dbReference>
<evidence type="ECO:0000256" key="2">
    <source>
        <dbReference type="ARBA" id="ARBA00004947"/>
    </source>
</evidence>
<dbReference type="InterPro" id="IPR014718">
    <property type="entry name" value="GH-type_carb-bd"/>
</dbReference>
<evidence type="ECO:0000256" key="8">
    <source>
        <dbReference type="ARBA" id="ARBA00045743"/>
    </source>
</evidence>
<dbReference type="SUPFAM" id="SSF74650">
    <property type="entry name" value="Galactose mutarotase-like"/>
    <property type="match status" value="1"/>
</dbReference>
<name>A0A6I9W9P9_BACDO</name>
<dbReference type="RefSeq" id="XP_011213833.2">
    <property type="nucleotide sequence ID" value="XM_011215531.4"/>
</dbReference>
<dbReference type="UniPathway" id="UPA00214"/>
<feature type="region of interest" description="Disordered" evidence="9">
    <location>
        <begin position="537"/>
        <end position="582"/>
    </location>
</feature>
<reference evidence="11" key="1">
    <citation type="submission" date="2025-08" db="UniProtKB">
        <authorList>
            <consortium name="RefSeq"/>
        </authorList>
    </citation>
    <scope>IDENTIFICATION</scope>
    <source>
        <tissue evidence="11">Adult</tissue>
    </source>
</reference>
<keyword evidence="5" id="KW-0413">Isomerase</keyword>
<comment type="function">
    <text evidence="8">Mutarotase that catalyzes the interconversion of beta-D-galactose and alpha-D-galactose during galactose metabolism. Beta-D-galactose is metabolized in the liver into glucose 1-phosphate, the primary metabolic fuel, by the action of four enzymes that constitute the Leloir pathway: GALM, GALK1 (galactokinase), GALT (galactose-1-phosphate uridylyltransferase) and GALE (UDP-galactose-4'-epimerase). Involved in the maintenance of the equilibrium between the beta- and alpha-anomers of galactose, therefore ensuring a sufficient supply of the alpha-anomer for GALK1. Also active on D-glucose although shows a preference for galactose over glucose.</text>
</comment>
<evidence type="ECO:0000256" key="1">
    <source>
        <dbReference type="ARBA" id="ARBA00001712"/>
    </source>
</evidence>
<dbReference type="PROSITE" id="PS00545">
    <property type="entry name" value="ALDOSE_1_EPIMERASE"/>
    <property type="match status" value="1"/>
</dbReference>
<dbReference type="GO" id="GO:0030246">
    <property type="term" value="F:carbohydrate binding"/>
    <property type="evidence" value="ECO:0007669"/>
    <property type="project" value="InterPro"/>
</dbReference>
<evidence type="ECO:0000256" key="7">
    <source>
        <dbReference type="ARBA" id="ARBA00032729"/>
    </source>
</evidence>
<dbReference type="InterPro" id="IPR008183">
    <property type="entry name" value="Aldose_1/G6P_1-epimerase"/>
</dbReference>
<dbReference type="Gene3D" id="2.70.98.10">
    <property type="match status" value="1"/>
</dbReference>
<feature type="compositionally biased region" description="Basic and acidic residues" evidence="9">
    <location>
        <begin position="480"/>
        <end position="497"/>
    </location>
</feature>
<dbReference type="OrthoDB" id="274691at2759"/>
<dbReference type="PANTHER" id="PTHR10091:SF0">
    <property type="entry name" value="GALACTOSE MUTAROTASE"/>
    <property type="match status" value="1"/>
</dbReference>
<dbReference type="NCBIfam" id="NF008277">
    <property type="entry name" value="PRK11055.1"/>
    <property type="match status" value="1"/>
</dbReference>
<comment type="similarity">
    <text evidence="3">Belongs to the aldose epimerase family.</text>
</comment>
<comment type="catalytic activity">
    <reaction evidence="1">
        <text>alpha-D-galactose = beta-D-galactose</text>
        <dbReference type="Rhea" id="RHEA:28675"/>
        <dbReference type="ChEBI" id="CHEBI:27667"/>
        <dbReference type="ChEBI" id="CHEBI:28061"/>
        <dbReference type="EC" id="5.1.3.3"/>
    </reaction>
    <physiologicalReaction direction="right-to-left" evidence="1">
        <dbReference type="Rhea" id="RHEA:28677"/>
    </physiologicalReaction>
</comment>
<evidence type="ECO:0000256" key="9">
    <source>
        <dbReference type="SAM" id="MobiDB-lite"/>
    </source>
</evidence>
<keyword evidence="6" id="KW-0119">Carbohydrate metabolism</keyword>
<dbReference type="GO" id="GO:0033499">
    <property type="term" value="P:galactose catabolic process via UDP-galactose, Leloir pathway"/>
    <property type="evidence" value="ECO:0007669"/>
    <property type="project" value="TreeGrafter"/>
</dbReference>
<evidence type="ECO:0000256" key="5">
    <source>
        <dbReference type="ARBA" id="ARBA00023235"/>
    </source>
</evidence>
<evidence type="ECO:0000256" key="6">
    <source>
        <dbReference type="ARBA" id="ARBA00023277"/>
    </source>
</evidence>
<dbReference type="GO" id="GO:0006006">
    <property type="term" value="P:glucose metabolic process"/>
    <property type="evidence" value="ECO:0007669"/>
    <property type="project" value="TreeGrafter"/>
</dbReference>
<dbReference type="InterPro" id="IPR018052">
    <property type="entry name" value="Ald1_epimerase_CS"/>
</dbReference>
<dbReference type="Pfam" id="PF01263">
    <property type="entry name" value="Aldose_epim"/>
    <property type="match status" value="1"/>
</dbReference>
<keyword evidence="10" id="KW-1185">Reference proteome</keyword>
<organism evidence="10 11">
    <name type="scientific">Bactrocera dorsalis</name>
    <name type="common">Oriental fruit fly</name>
    <name type="synonym">Dacus dorsalis</name>
    <dbReference type="NCBI Taxonomy" id="27457"/>
    <lineage>
        <taxon>Eukaryota</taxon>
        <taxon>Metazoa</taxon>
        <taxon>Ecdysozoa</taxon>
        <taxon>Arthropoda</taxon>
        <taxon>Hexapoda</taxon>
        <taxon>Insecta</taxon>
        <taxon>Pterygota</taxon>
        <taxon>Neoptera</taxon>
        <taxon>Endopterygota</taxon>
        <taxon>Diptera</taxon>
        <taxon>Brachycera</taxon>
        <taxon>Muscomorpha</taxon>
        <taxon>Tephritoidea</taxon>
        <taxon>Tephritidae</taxon>
        <taxon>Bactrocera</taxon>
        <taxon>Bactrocera</taxon>
    </lineage>
</organism>
<proteinExistence type="inferred from homology"/>
<evidence type="ECO:0000313" key="10">
    <source>
        <dbReference type="Proteomes" id="UP001652620"/>
    </source>
</evidence>
<dbReference type="GeneID" id="105233441"/>
<sequence length="582" mass="64859">MIHVSQDMISSVTDPITGEIAHIHRFTLVNDVTKTYVQVISYGAAIFSLRIPDESGKLQDVVLGFDLIQDYEDESNPYFGATIGRVCNRIANGRFTIYEKEIQVSLNHGDHHLHGGSIGFDKVAWNLKEIHENGVTFCHRSPDGHEGYPGELFATVRYTLHDDNTLRIHMTAKTTVTTVVNMTNHSYFNLAGHDAGREALYQHTVSIFGRDITQTDNYCIPTGIYLPVVHTAYDFRCGENLGRRIRQIEDRKLGFDDNYCVTQDGADEDGIVRVAKVVHQPTGRWMEVYSNQPGVQFYTGNFLPDERKGEPLLKGRNKATYQKHGAFCLETQKYPDAPNHKHFPSIVLRPGELYEHVVHYKFGTLRCKAPLTRLSEVDDIEYIDVSNADTLEDDVYADISAEITSTSKSELPDEGSRGPSLEGSNRNLREDDKPQSSDASKEPGEEKKEAATLEKIEEKPGEHTAEKAAEKPGENPAEQIADKAAEKTTEKSAEKPAEQAAQKSQEAVPEKMEVEITVEKEAKEELNKETKKYKVDAECQTGEAAAAPAKVVKEKKEAEAQTDDDEEQQGACGGAPKETAKK</sequence>
<dbReference type="Proteomes" id="UP001652620">
    <property type="component" value="Chromosome 4"/>
</dbReference>
<feature type="compositionally biased region" description="Basic and acidic residues" evidence="9">
    <location>
        <begin position="427"/>
        <end position="473"/>
    </location>
</feature>
<gene>
    <name evidence="11" type="primary">LOC105233441</name>
</gene>
<dbReference type="PANTHER" id="PTHR10091">
    <property type="entry name" value="ALDOSE-1-EPIMERASE"/>
    <property type="match status" value="1"/>
</dbReference>
<dbReference type="GO" id="GO:0004034">
    <property type="term" value="F:aldose 1-epimerase activity"/>
    <property type="evidence" value="ECO:0007669"/>
    <property type="project" value="UniProtKB-EC"/>
</dbReference>
<evidence type="ECO:0000256" key="4">
    <source>
        <dbReference type="ARBA" id="ARBA00021023"/>
    </source>
</evidence>
<evidence type="ECO:0000256" key="3">
    <source>
        <dbReference type="ARBA" id="ARBA00006206"/>
    </source>
</evidence>
<dbReference type="KEGG" id="bdr:105233441"/>
<dbReference type="InterPro" id="IPR011013">
    <property type="entry name" value="Gal_mutarotase_sf_dom"/>
</dbReference>
<dbReference type="AlphaFoldDB" id="A0A6I9W9P9"/>
<dbReference type="GO" id="GO:0005737">
    <property type="term" value="C:cytoplasm"/>
    <property type="evidence" value="ECO:0007669"/>
    <property type="project" value="UniProtKB-SubCell"/>
</dbReference>
<evidence type="ECO:0000313" key="11">
    <source>
        <dbReference type="RefSeq" id="XP_011213833.2"/>
    </source>
</evidence>